<evidence type="ECO:0000256" key="3">
    <source>
        <dbReference type="ARBA" id="ARBA00022927"/>
    </source>
</evidence>
<evidence type="ECO:0000256" key="1">
    <source>
        <dbReference type="ARBA" id="ARBA00009674"/>
    </source>
</evidence>
<dbReference type="GO" id="GO:0042803">
    <property type="term" value="F:protein homodimerization activity"/>
    <property type="evidence" value="ECO:0007669"/>
    <property type="project" value="TreeGrafter"/>
</dbReference>
<evidence type="ECO:0000313" key="5">
    <source>
        <dbReference type="Proteomes" id="UP000262825"/>
    </source>
</evidence>
<dbReference type="InterPro" id="IPR036388">
    <property type="entry name" value="WH-like_DNA-bd_sf"/>
</dbReference>
<dbReference type="InterPro" id="IPR014041">
    <property type="entry name" value="ESCRT-II_cplx_Vps25-sub_N"/>
</dbReference>
<protein>
    <recommendedName>
        <fullName evidence="6">Vacuolar protein-sorting-associated protein 25</fullName>
    </recommendedName>
</protein>
<dbReference type="PANTHER" id="PTHR13149">
    <property type="entry name" value="VACUOLAR PROTEIN SORTING-ASSOCIATED PROTEIN VPS25"/>
    <property type="match status" value="1"/>
</dbReference>
<comment type="similarity">
    <text evidence="1">Belongs to the VPS25 family.</text>
</comment>
<proteinExistence type="inferred from homology"/>
<dbReference type="GO" id="GO:0043328">
    <property type="term" value="P:protein transport to vacuole involved in ubiquitin-dependent protein catabolic process via the multivesicular body sorting pathway"/>
    <property type="evidence" value="ECO:0007669"/>
    <property type="project" value="TreeGrafter"/>
</dbReference>
<name>A0A376B409_9ASCO</name>
<dbReference type="SUPFAM" id="SSF46785">
    <property type="entry name" value="Winged helix' DNA-binding domain"/>
    <property type="match status" value="2"/>
</dbReference>
<evidence type="ECO:0000256" key="2">
    <source>
        <dbReference type="ARBA" id="ARBA00022448"/>
    </source>
</evidence>
<dbReference type="InterPro" id="IPR036390">
    <property type="entry name" value="WH_DNA-bd_sf"/>
</dbReference>
<dbReference type="AlphaFoldDB" id="A0A376B409"/>
<reference evidence="5" key="1">
    <citation type="submission" date="2018-06" db="EMBL/GenBank/DDBJ databases">
        <authorList>
            <person name="Guldener U."/>
        </authorList>
    </citation>
    <scope>NUCLEOTIDE SEQUENCE [LARGE SCALE GENOMIC DNA]</scope>
    <source>
        <strain evidence="5">UTAD17</strain>
    </source>
</reference>
<dbReference type="Gene3D" id="1.10.10.10">
    <property type="entry name" value="Winged helix-like DNA-binding domain superfamily/Winged helix DNA-binding domain"/>
    <property type="match status" value="1"/>
</dbReference>
<dbReference type="Gene3D" id="1.10.10.570">
    <property type="entry name" value="Winged helix' DNA-binding domain. Chain C. Domain 1"/>
    <property type="match status" value="1"/>
</dbReference>
<evidence type="ECO:0008006" key="6">
    <source>
        <dbReference type="Google" id="ProtNLM"/>
    </source>
</evidence>
<dbReference type="InterPro" id="IPR008570">
    <property type="entry name" value="ESCRT-II_cplx_Vps25-sub"/>
</dbReference>
<sequence>MLERFQSNIYNFPPLFTKQPNIIIYNKQLETWQSLILRFCEQNKIWVTTPVFNTTDNSLQKNLFQNHKINRSLDNDFQAYIWDYMLNTTQKLINLGHDNASNIIYNSSTNDINSNNNNSTKYYILWRSIEDWCSNILNYLVSTGASSTSNNIFTLYELTQVYGQDFYNMDLDLLRYIVVTELCNKRKRAVCLYDEEDNSKNKKVVMGIKLL</sequence>
<dbReference type="VEuPathDB" id="FungiDB:SCODWIG_01187"/>
<dbReference type="Proteomes" id="UP000262825">
    <property type="component" value="Unassembled WGS sequence"/>
</dbReference>
<keyword evidence="5" id="KW-1185">Reference proteome</keyword>
<keyword evidence="3" id="KW-0653">Protein transport</keyword>
<dbReference type="Pfam" id="PF05871">
    <property type="entry name" value="ESCRT-II"/>
    <property type="match status" value="1"/>
</dbReference>
<dbReference type="EMBL" id="UFAJ01000139">
    <property type="protein sequence ID" value="SSD59426.1"/>
    <property type="molecule type" value="Genomic_DNA"/>
</dbReference>
<keyword evidence="2" id="KW-0813">Transport</keyword>
<organism evidence="4 5">
    <name type="scientific">Saccharomycodes ludwigii</name>
    <dbReference type="NCBI Taxonomy" id="36035"/>
    <lineage>
        <taxon>Eukaryota</taxon>
        <taxon>Fungi</taxon>
        <taxon>Dikarya</taxon>
        <taxon>Ascomycota</taxon>
        <taxon>Saccharomycotina</taxon>
        <taxon>Saccharomycetes</taxon>
        <taxon>Saccharomycodales</taxon>
        <taxon>Saccharomycodaceae</taxon>
        <taxon>Saccharomycodes</taxon>
    </lineage>
</organism>
<dbReference type="GO" id="GO:0005198">
    <property type="term" value="F:structural molecule activity"/>
    <property type="evidence" value="ECO:0007669"/>
    <property type="project" value="TreeGrafter"/>
</dbReference>
<accession>A0A376B409</accession>
<dbReference type="PANTHER" id="PTHR13149:SF0">
    <property type="entry name" value="VACUOLAR PROTEIN-SORTING-ASSOCIATED PROTEIN 25"/>
    <property type="match status" value="1"/>
</dbReference>
<evidence type="ECO:0000313" key="4">
    <source>
        <dbReference type="EMBL" id="SSD59426.1"/>
    </source>
</evidence>
<dbReference type="GO" id="GO:0000814">
    <property type="term" value="C:ESCRT II complex"/>
    <property type="evidence" value="ECO:0007669"/>
    <property type="project" value="InterPro"/>
</dbReference>
<gene>
    <name evidence="4" type="ORF">SCODWIG_01187</name>
</gene>